<dbReference type="PRINTS" id="PR00153">
    <property type="entry name" value="CSAPPISMRASE"/>
</dbReference>
<dbReference type="InterPro" id="IPR044666">
    <property type="entry name" value="Cyclophilin_A-like"/>
</dbReference>
<evidence type="ECO:0000313" key="6">
    <source>
        <dbReference type="Proteomes" id="UP001500394"/>
    </source>
</evidence>
<dbReference type="SUPFAM" id="SSF50891">
    <property type="entry name" value="Cyclophilin-like"/>
    <property type="match status" value="1"/>
</dbReference>
<dbReference type="Gene3D" id="2.40.100.10">
    <property type="entry name" value="Cyclophilin-like"/>
    <property type="match status" value="1"/>
</dbReference>
<keyword evidence="2 3" id="KW-0413">Isomerase</keyword>
<evidence type="ECO:0000259" key="4">
    <source>
        <dbReference type="PROSITE" id="PS50072"/>
    </source>
</evidence>
<protein>
    <recommendedName>
        <fullName evidence="3">Peptidyl-prolyl cis-trans isomerase</fullName>
        <shortName evidence="3">PPIase</shortName>
        <ecNumber evidence="3">5.2.1.8</ecNumber>
    </recommendedName>
</protein>
<evidence type="ECO:0000313" key="5">
    <source>
        <dbReference type="EMBL" id="GAA4519739.1"/>
    </source>
</evidence>
<keyword evidence="6" id="KW-1185">Reference proteome</keyword>
<comment type="function">
    <text evidence="3">PPIases accelerate the folding of proteins. It catalyzes the cis-trans isomerization of proline imidic peptide bonds in oligopeptides.</text>
</comment>
<evidence type="ECO:0000256" key="3">
    <source>
        <dbReference type="RuleBase" id="RU363019"/>
    </source>
</evidence>
<feature type="domain" description="PPIase cyclophilin-type" evidence="4">
    <location>
        <begin position="34"/>
        <end position="207"/>
    </location>
</feature>
<evidence type="ECO:0000256" key="1">
    <source>
        <dbReference type="ARBA" id="ARBA00023110"/>
    </source>
</evidence>
<comment type="caution">
    <text evidence="5">The sequence shown here is derived from an EMBL/GenBank/DDBJ whole genome shotgun (WGS) entry which is preliminary data.</text>
</comment>
<evidence type="ECO:0000256" key="2">
    <source>
        <dbReference type="ARBA" id="ARBA00023235"/>
    </source>
</evidence>
<dbReference type="PANTHER" id="PTHR45625:SF4">
    <property type="entry name" value="PEPTIDYLPROLYL ISOMERASE DOMAIN AND WD REPEAT-CONTAINING PROTEIN 1"/>
    <property type="match status" value="1"/>
</dbReference>
<dbReference type="CDD" id="cd00317">
    <property type="entry name" value="cyclophilin"/>
    <property type="match status" value="1"/>
</dbReference>
<name>A0ABP8R7I8_9SPHI</name>
<organism evidence="5 6">
    <name type="scientific">Sphingobacterium thermophilum</name>
    <dbReference type="NCBI Taxonomy" id="768534"/>
    <lineage>
        <taxon>Bacteria</taxon>
        <taxon>Pseudomonadati</taxon>
        <taxon>Bacteroidota</taxon>
        <taxon>Sphingobacteriia</taxon>
        <taxon>Sphingobacteriales</taxon>
        <taxon>Sphingobacteriaceae</taxon>
        <taxon>Sphingobacterium</taxon>
    </lineage>
</organism>
<dbReference type="InterPro" id="IPR029000">
    <property type="entry name" value="Cyclophilin-like_dom_sf"/>
</dbReference>
<dbReference type="RefSeq" id="WP_345068605.1">
    <property type="nucleotide sequence ID" value="NZ_BAABGR010000035.1"/>
</dbReference>
<keyword evidence="1 3" id="KW-0697">Rotamase</keyword>
<dbReference type="Proteomes" id="UP001500394">
    <property type="component" value="Unassembled WGS sequence"/>
</dbReference>
<dbReference type="Pfam" id="PF00160">
    <property type="entry name" value="Pro_isomerase"/>
    <property type="match status" value="1"/>
</dbReference>
<dbReference type="PROSITE" id="PS50072">
    <property type="entry name" value="CSA_PPIASE_2"/>
    <property type="match status" value="1"/>
</dbReference>
<sequence length="255" mass="28678">MKRILATLIFGVLFLCSYAQKPQYYYVEIKTNKGVITAKLYNETPKHRDNFKKLVSEYYYDGILFHRVINNFVIQGGDPESKKPTTTSLTVLGSGGPDYRIPAEIQEGLIHKKGALGAARDNNPAKASSGSQFYIVQGRKFTEAGLDSLETFRMGGKKFSSQQREAYTKVGGTPHLDGNYTVFGEVILGLDVVDSIAVVRTDKNDRPITNEPMFIRLLTRREAINLERQMAGLPPKNGFFTRLFDSFKSKDYKLP</sequence>
<dbReference type="InterPro" id="IPR002130">
    <property type="entry name" value="Cyclophilin-type_PPIase_dom"/>
</dbReference>
<dbReference type="EC" id="5.2.1.8" evidence="3"/>
<dbReference type="PANTHER" id="PTHR45625">
    <property type="entry name" value="PEPTIDYL-PROLYL CIS-TRANS ISOMERASE-RELATED"/>
    <property type="match status" value="1"/>
</dbReference>
<reference evidence="6" key="1">
    <citation type="journal article" date="2019" name="Int. J. Syst. Evol. Microbiol.">
        <title>The Global Catalogue of Microorganisms (GCM) 10K type strain sequencing project: providing services to taxonomists for standard genome sequencing and annotation.</title>
        <authorList>
            <consortium name="The Broad Institute Genomics Platform"/>
            <consortium name="The Broad Institute Genome Sequencing Center for Infectious Disease"/>
            <person name="Wu L."/>
            <person name="Ma J."/>
        </authorList>
    </citation>
    <scope>NUCLEOTIDE SEQUENCE [LARGE SCALE GENOMIC DNA]</scope>
    <source>
        <strain evidence="6">JCM 17858</strain>
    </source>
</reference>
<accession>A0ABP8R7I8</accession>
<gene>
    <name evidence="5" type="ORF">GCM10023173_23140</name>
</gene>
<comment type="catalytic activity">
    <reaction evidence="3">
        <text>[protein]-peptidylproline (omega=180) = [protein]-peptidylproline (omega=0)</text>
        <dbReference type="Rhea" id="RHEA:16237"/>
        <dbReference type="Rhea" id="RHEA-COMP:10747"/>
        <dbReference type="Rhea" id="RHEA-COMP:10748"/>
        <dbReference type="ChEBI" id="CHEBI:83833"/>
        <dbReference type="ChEBI" id="CHEBI:83834"/>
        <dbReference type="EC" id="5.2.1.8"/>
    </reaction>
</comment>
<comment type="similarity">
    <text evidence="3">Belongs to the cyclophilin-type PPIase family.</text>
</comment>
<dbReference type="EMBL" id="BAABGR010000035">
    <property type="protein sequence ID" value="GAA4519739.1"/>
    <property type="molecule type" value="Genomic_DNA"/>
</dbReference>
<proteinExistence type="inferred from homology"/>